<gene>
    <name evidence="1" type="ORF">DSTB1V02_LOCUS8519</name>
</gene>
<evidence type="ECO:0000313" key="1">
    <source>
        <dbReference type="EMBL" id="CAD7248710.1"/>
    </source>
</evidence>
<dbReference type="Proteomes" id="UP000677054">
    <property type="component" value="Unassembled WGS sequence"/>
</dbReference>
<accession>A0A7R8XJ94</accession>
<organism evidence="1">
    <name type="scientific">Darwinula stevensoni</name>
    <dbReference type="NCBI Taxonomy" id="69355"/>
    <lineage>
        <taxon>Eukaryota</taxon>
        <taxon>Metazoa</taxon>
        <taxon>Ecdysozoa</taxon>
        <taxon>Arthropoda</taxon>
        <taxon>Crustacea</taxon>
        <taxon>Oligostraca</taxon>
        <taxon>Ostracoda</taxon>
        <taxon>Podocopa</taxon>
        <taxon>Podocopida</taxon>
        <taxon>Darwinulocopina</taxon>
        <taxon>Darwinuloidea</taxon>
        <taxon>Darwinulidae</taxon>
        <taxon>Darwinula</taxon>
    </lineage>
</organism>
<keyword evidence="2" id="KW-1185">Reference proteome</keyword>
<reference evidence="1" key="1">
    <citation type="submission" date="2020-11" db="EMBL/GenBank/DDBJ databases">
        <authorList>
            <person name="Tran Van P."/>
        </authorList>
    </citation>
    <scope>NUCLEOTIDE SEQUENCE</scope>
</reference>
<protein>
    <submittedName>
        <fullName evidence="1">Uncharacterized protein</fullName>
    </submittedName>
</protein>
<dbReference type="EMBL" id="CAJPEV010001960">
    <property type="protein sequence ID" value="CAG0895080.1"/>
    <property type="molecule type" value="Genomic_DNA"/>
</dbReference>
<sequence>MTEISCPFGDQQRMHKDSLPMLLSRDAFTISRSPMNTKNSIYQDFMNTLYFYSQMLPNNLLQFHIRHFEERHKAEKCQRLTSETAAELKRLYQETCDRMTIQQDPISEEVYIYIFHGNISLRTRKDSEEAPKGRRILNFCPFGDQQRMHKESLPILLSSDAFTISCCPMNMKNSLFQICSWGLNNQWAQATSQESLLQEPPLDPEGKGRNFVREAQFREKRGASALPLIVEFSHSARPEC</sequence>
<dbReference type="EMBL" id="LR901477">
    <property type="protein sequence ID" value="CAD7248710.1"/>
    <property type="molecule type" value="Genomic_DNA"/>
</dbReference>
<evidence type="ECO:0000313" key="2">
    <source>
        <dbReference type="Proteomes" id="UP000677054"/>
    </source>
</evidence>
<dbReference type="AlphaFoldDB" id="A0A7R8XJ94"/>
<proteinExistence type="predicted"/>
<name>A0A7R8XJ94_9CRUS</name>